<feature type="domain" description="Copper amine oxidase catalytic" evidence="9">
    <location>
        <begin position="413"/>
        <end position="717"/>
    </location>
</feature>
<dbReference type="RefSeq" id="XP_060324884.1">
    <property type="nucleotide sequence ID" value="XM_060475862.1"/>
</dbReference>
<dbReference type="PANTHER" id="PTHR10638:SF20">
    <property type="entry name" value="AMINE OXIDASE"/>
    <property type="match status" value="1"/>
</dbReference>
<dbReference type="Pfam" id="PF01179">
    <property type="entry name" value="Cu_amine_oxid"/>
    <property type="match status" value="2"/>
</dbReference>
<proteinExistence type="inferred from homology"/>
<evidence type="ECO:0000259" key="9">
    <source>
        <dbReference type="Pfam" id="PF01179"/>
    </source>
</evidence>
<reference evidence="11" key="1">
    <citation type="submission" date="2023-06" db="EMBL/GenBank/DDBJ databases">
        <authorList>
            <consortium name="Lawrence Berkeley National Laboratory"/>
            <person name="Ahrendt S."/>
            <person name="Sahu N."/>
            <person name="Indic B."/>
            <person name="Wong-Bajracharya J."/>
            <person name="Merenyi Z."/>
            <person name="Ke H.-M."/>
            <person name="Monk M."/>
            <person name="Kocsube S."/>
            <person name="Drula E."/>
            <person name="Lipzen A."/>
            <person name="Balint B."/>
            <person name="Henrissat B."/>
            <person name="Andreopoulos B."/>
            <person name="Martin F.M."/>
            <person name="Harder C.B."/>
            <person name="Rigling D."/>
            <person name="Ford K.L."/>
            <person name="Foster G.D."/>
            <person name="Pangilinan J."/>
            <person name="Papanicolaou A."/>
            <person name="Barry K."/>
            <person name="LaButti K."/>
            <person name="Viragh M."/>
            <person name="Koriabine M."/>
            <person name="Yan M."/>
            <person name="Riley R."/>
            <person name="Champramary S."/>
            <person name="Plett K.L."/>
            <person name="Tsai I.J."/>
            <person name="Slot J."/>
            <person name="Sipos G."/>
            <person name="Plett J."/>
            <person name="Nagy L.G."/>
            <person name="Grigoriev I.V."/>
        </authorList>
    </citation>
    <scope>NUCLEOTIDE SEQUENCE</scope>
    <source>
        <strain evidence="11">CCBAS 213</strain>
    </source>
</reference>
<evidence type="ECO:0000256" key="1">
    <source>
        <dbReference type="ARBA" id="ARBA00001935"/>
    </source>
</evidence>
<evidence type="ECO:0000256" key="7">
    <source>
        <dbReference type="RuleBase" id="RU000672"/>
    </source>
</evidence>
<feature type="domain" description="DUF1965" evidence="10">
    <location>
        <begin position="272"/>
        <end position="335"/>
    </location>
</feature>
<dbReference type="Proteomes" id="UP001175211">
    <property type="component" value="Unassembled WGS sequence"/>
</dbReference>
<dbReference type="InterPro" id="IPR015798">
    <property type="entry name" value="Cu_amine_oxidase_C"/>
</dbReference>
<dbReference type="SUPFAM" id="SSF54416">
    <property type="entry name" value="Amine oxidase N-terminal region"/>
    <property type="match status" value="2"/>
</dbReference>
<keyword evidence="3 7" id="KW-0479">Metal-binding</keyword>
<evidence type="ECO:0000256" key="2">
    <source>
        <dbReference type="ARBA" id="ARBA00007983"/>
    </source>
</evidence>
<name>A0AA39JJH7_ARMTA</name>
<accession>A0AA39JJH7</accession>
<feature type="domain" description="Copper amine oxidase catalytic" evidence="9">
    <location>
        <begin position="351"/>
        <end position="411"/>
    </location>
</feature>
<keyword evidence="5 7" id="KW-0560">Oxidoreductase</keyword>
<keyword evidence="8" id="KW-1133">Transmembrane helix</keyword>
<dbReference type="AlphaFoldDB" id="A0AA39JJH7"/>
<dbReference type="Pfam" id="PF09248">
    <property type="entry name" value="DUF1965"/>
    <property type="match status" value="1"/>
</dbReference>
<evidence type="ECO:0000256" key="5">
    <source>
        <dbReference type="ARBA" id="ARBA00023002"/>
    </source>
</evidence>
<keyword evidence="6 7" id="KW-0186">Copper</keyword>
<dbReference type="GO" id="GO:0005507">
    <property type="term" value="F:copper ion binding"/>
    <property type="evidence" value="ECO:0007669"/>
    <property type="project" value="InterPro"/>
</dbReference>
<evidence type="ECO:0000259" key="10">
    <source>
        <dbReference type="Pfam" id="PF09248"/>
    </source>
</evidence>
<dbReference type="InterPro" id="IPR036460">
    <property type="entry name" value="Cu_amine_oxidase_C_sf"/>
</dbReference>
<gene>
    <name evidence="11" type="ORF">EV420DRAFT_1622828</name>
</gene>
<keyword evidence="8" id="KW-0812">Transmembrane</keyword>
<dbReference type="GO" id="GO:0048038">
    <property type="term" value="F:quinone binding"/>
    <property type="evidence" value="ECO:0007669"/>
    <property type="project" value="InterPro"/>
</dbReference>
<comment type="PTM">
    <text evidence="7">Topaquinone (TPQ) is generated by copper-dependent autoxidation of a specific tyrosyl residue.</text>
</comment>
<dbReference type="GO" id="GO:0005886">
    <property type="term" value="C:plasma membrane"/>
    <property type="evidence" value="ECO:0007669"/>
    <property type="project" value="TreeGrafter"/>
</dbReference>
<feature type="transmembrane region" description="Helical" evidence="8">
    <location>
        <begin position="25"/>
        <end position="43"/>
    </location>
</feature>
<dbReference type="Gene3D" id="3.10.450.40">
    <property type="match status" value="2"/>
</dbReference>
<dbReference type="PANTHER" id="PTHR10638">
    <property type="entry name" value="COPPER AMINE OXIDASE"/>
    <property type="match status" value="1"/>
</dbReference>
<dbReference type="InterPro" id="IPR015328">
    <property type="entry name" value="DUF1965"/>
</dbReference>
<keyword evidence="8" id="KW-0472">Membrane</keyword>
<organism evidence="11 12">
    <name type="scientific">Armillaria tabescens</name>
    <name type="common">Ringless honey mushroom</name>
    <name type="synonym">Agaricus tabescens</name>
    <dbReference type="NCBI Taxonomy" id="1929756"/>
    <lineage>
        <taxon>Eukaryota</taxon>
        <taxon>Fungi</taxon>
        <taxon>Dikarya</taxon>
        <taxon>Basidiomycota</taxon>
        <taxon>Agaricomycotina</taxon>
        <taxon>Agaricomycetes</taxon>
        <taxon>Agaricomycetidae</taxon>
        <taxon>Agaricales</taxon>
        <taxon>Marasmiineae</taxon>
        <taxon>Physalacriaceae</taxon>
        <taxon>Desarmillaria</taxon>
    </lineage>
</organism>
<comment type="cofactor">
    <cofactor evidence="1">
        <name>Cu cation</name>
        <dbReference type="ChEBI" id="CHEBI:23378"/>
    </cofactor>
</comment>
<dbReference type="EC" id="1.4.3.-" evidence="7"/>
<dbReference type="PRINTS" id="PR00766">
    <property type="entry name" value="CUDAOXIDASE"/>
</dbReference>
<evidence type="ECO:0000313" key="12">
    <source>
        <dbReference type="Proteomes" id="UP001175211"/>
    </source>
</evidence>
<dbReference type="EMBL" id="JAUEPS010000056">
    <property type="protein sequence ID" value="KAK0443917.1"/>
    <property type="molecule type" value="Genomic_DNA"/>
</dbReference>
<dbReference type="InterPro" id="IPR016182">
    <property type="entry name" value="Cu_amine_oxidase_N-reg"/>
</dbReference>
<keyword evidence="12" id="KW-1185">Reference proteome</keyword>
<evidence type="ECO:0000256" key="4">
    <source>
        <dbReference type="ARBA" id="ARBA00022772"/>
    </source>
</evidence>
<comment type="caution">
    <text evidence="11">The sequence shown here is derived from an EMBL/GenBank/DDBJ whole genome shotgun (WGS) entry which is preliminary data.</text>
</comment>
<dbReference type="Gene3D" id="2.70.98.20">
    <property type="entry name" value="Copper amine oxidase, catalytic domain"/>
    <property type="match status" value="1"/>
</dbReference>
<dbReference type="SUPFAM" id="SSF49998">
    <property type="entry name" value="Amine oxidase catalytic domain"/>
    <property type="match status" value="1"/>
</dbReference>
<comment type="similarity">
    <text evidence="2 7">Belongs to the copper/topaquinone oxidase family.</text>
</comment>
<dbReference type="GO" id="GO:0008131">
    <property type="term" value="F:primary methylamine oxidase activity"/>
    <property type="evidence" value="ECO:0007669"/>
    <property type="project" value="InterPro"/>
</dbReference>
<evidence type="ECO:0000256" key="8">
    <source>
        <dbReference type="SAM" id="Phobius"/>
    </source>
</evidence>
<comment type="cofactor">
    <cofactor evidence="7">
        <name>Cu cation</name>
        <dbReference type="ChEBI" id="CHEBI:23378"/>
    </cofactor>
    <text evidence="7">Contains 1 topaquinone per subunit.</text>
</comment>
<dbReference type="InterPro" id="IPR000269">
    <property type="entry name" value="Cu_amine_oxidase"/>
</dbReference>
<evidence type="ECO:0000256" key="3">
    <source>
        <dbReference type="ARBA" id="ARBA00022723"/>
    </source>
</evidence>
<keyword evidence="4 7" id="KW-0801">TPQ</keyword>
<dbReference type="GO" id="GO:0009308">
    <property type="term" value="P:amine metabolic process"/>
    <property type="evidence" value="ECO:0007669"/>
    <property type="project" value="UniProtKB-UniRule"/>
</dbReference>
<dbReference type="GeneID" id="85359410"/>
<evidence type="ECO:0000313" key="11">
    <source>
        <dbReference type="EMBL" id="KAK0443917.1"/>
    </source>
</evidence>
<sequence length="792" mass="89491">MPSHQHYERLKDPESDLIEPGKRRWRFGLVSLVVIAIVSLISLHNTDLWRFFDESELPSSSTIETSEPTALKQCASSLPPPVDPPAPLNVWASLTVAETTEIQRWLEAPERGLNLTRASISTFSDNVIFMIELYYPPKSAALEYLASPDAISPPDKFARVTIHHGVEPVIRDYLVGPLPVGPDTRMEPLTDIYHREDIPFHAGGYAIGSELSLVVSQIAPDFGDALFELFGGVARGYENDTLIVGASAPFSFDGSFRRLWLNWKLNTPGPWLHPVNFFQYVDISGTDPSLWKVLKVVYNHQVFNSTESFMEAFRNGTLVRLPERPENKDLSWTTRKRVGKQRDLDHLPGPRSVSFAGLRFRVDKARQYITWMGWSMYLGFDRDMGLSLWNIGFKGERIIYQLAPQEAIAQYDMLPGYDCPHEAVYLPMTTYASTGSVTRLDPSLVHAGYMQGEFGAVKGYILTVRSISTFDYMFQLDGTIEVRVSASGYLQGGYWDPKQDGYGGRIRETTMGNLHDHVINFKVDFDIGGIENSLLETTTNQEVITQPWFDDDWGQEVIQQKITKKIIENENDALLKYPQNFQGGYSIINQDNKNAWGLPRGYAIHPGYSPIHNTVVGSKRLLNNANWARYNLAVSHRKETEPSSSAIWNMNLPGKPVVDFHNFFDGENITQTDLVAWVNVGMHHLPVSEDSPNTKTNVAASSFILTPWNYFDSDPSMESSNAILLKIPEKSGESFGYDDYGVKQEYTCIPQVPSPFEYSFVDVFDADGMLQAPSLEELRKNAEWHHRIKVEL</sequence>
<protein>
    <recommendedName>
        <fullName evidence="7">Amine oxidase</fullName>
        <ecNumber evidence="7">1.4.3.-</ecNumber>
    </recommendedName>
</protein>
<evidence type="ECO:0000256" key="6">
    <source>
        <dbReference type="ARBA" id="ARBA00023008"/>
    </source>
</evidence>